<feature type="domain" description="KAP NTPase" evidence="2">
    <location>
        <begin position="5"/>
        <end position="225"/>
    </location>
</feature>
<evidence type="ECO:0000259" key="2">
    <source>
        <dbReference type="Pfam" id="PF07693"/>
    </source>
</evidence>
<dbReference type="InterPro" id="IPR027417">
    <property type="entry name" value="P-loop_NTPase"/>
</dbReference>
<accession>A0ABR9C461</accession>
<dbReference type="Pfam" id="PF07693">
    <property type="entry name" value="KAP_NTPase"/>
    <property type="match status" value="1"/>
</dbReference>
<dbReference type="SUPFAM" id="SSF52540">
    <property type="entry name" value="P-loop containing nucleoside triphosphate hydrolases"/>
    <property type="match status" value="1"/>
</dbReference>
<dbReference type="InterPro" id="IPR011646">
    <property type="entry name" value="KAP_P-loop"/>
</dbReference>
<evidence type="ECO:0000313" key="4">
    <source>
        <dbReference type="Proteomes" id="UP000620025"/>
    </source>
</evidence>
<reference evidence="3 4" key="1">
    <citation type="journal article" date="2020" name="FEMS Microbiol. Ecol.">
        <title>Temporal dynamics of bacterial communities during seed development and maturation.</title>
        <authorList>
            <person name="Chesneau G."/>
            <person name="Torres-Cortes G."/>
            <person name="Briand M."/>
            <person name="Darrasse A."/>
            <person name="Preveaux A."/>
            <person name="Marais C."/>
            <person name="Jacques M.A."/>
            <person name="Shade A."/>
            <person name="Barret M."/>
        </authorList>
    </citation>
    <scope>NUCLEOTIDE SEQUENCE [LARGE SCALE GENOMIC DNA]</scope>
    <source>
        <strain evidence="3 4">CFBP13599</strain>
    </source>
</reference>
<sequence length="605" mass="69059">MSLNEHITVNLTQYIESANPQYAFLITGGWGAGKTYYIERYIERQNSEKIKIVKISLFGLSRTSEINERLFEQLHPILGSKYARLAGKLAKGAISFGVKLDLNSDNSPESTVSAKLDKIEVLDFFSSADSKKEIILVLDDLERSGIPLKDSLGYINELTDIVNVKVILLFNEGEVDDSQKQLYRLFKEKVIGKTFEVSHDLEEVLTDFLDGFDKISRWAPEILDIYRKSGYKNLRKLKHSISDFDFLCDHVSDDYVANTEFFSCLVTNFFALSIESKAGAITEEDLRLNKPFQKVGKTGADQKNFHDIYFSAGQPLYSGDVWANIIFKGRFKDINEQTSKLLFFVKTAKQSTPGWIKMLNFYELESEEFSDLIAELKQELVSLQDTDLRVYLHKLSIAIYFSKNGLLDLSVSDILSVAEEYIEKYKDSQSWSESSLSGSVFSDGGGYGYLAGNDEDFGKIKEHICKVNAKSFEKGEAVRQKKASDEMAVFIKNSNIEDLSKALLETYQLVPILVKMSPEQFVERLINAKNADVKAVNDIMHFRYRDNVYTNNVHNFTYLKDEREFWIQSQELLLSRIDEVLGLKRHLLTLFVKGTVTKFIKLLSD</sequence>
<organism evidence="3 4">
    <name type="scientific">Pseudomonas coleopterorum</name>
    <dbReference type="NCBI Taxonomy" id="1605838"/>
    <lineage>
        <taxon>Bacteria</taxon>
        <taxon>Pseudomonadati</taxon>
        <taxon>Pseudomonadota</taxon>
        <taxon>Gammaproteobacteria</taxon>
        <taxon>Pseudomonadales</taxon>
        <taxon>Pseudomonadaceae</taxon>
        <taxon>Pseudomonas</taxon>
    </lineage>
</organism>
<proteinExistence type="predicted"/>
<evidence type="ECO:0000256" key="1">
    <source>
        <dbReference type="SAM" id="Coils"/>
    </source>
</evidence>
<comment type="caution">
    <text evidence="3">The sequence shown here is derived from an EMBL/GenBank/DDBJ whole genome shotgun (WGS) entry which is preliminary data.</text>
</comment>
<feature type="coiled-coil region" evidence="1">
    <location>
        <begin position="359"/>
        <end position="386"/>
    </location>
</feature>
<protein>
    <recommendedName>
        <fullName evidence="2">KAP NTPase domain-containing protein</fullName>
    </recommendedName>
</protein>
<dbReference type="RefSeq" id="WP_192069208.1">
    <property type="nucleotide sequence ID" value="NZ_JACYWY010000012.1"/>
</dbReference>
<evidence type="ECO:0000313" key="3">
    <source>
        <dbReference type="EMBL" id="MBD8772128.1"/>
    </source>
</evidence>
<keyword evidence="1" id="KW-0175">Coiled coil</keyword>
<dbReference type="Gene3D" id="3.40.50.300">
    <property type="entry name" value="P-loop containing nucleotide triphosphate hydrolases"/>
    <property type="match status" value="1"/>
</dbReference>
<gene>
    <name evidence="3" type="ORF">IFT38_21565</name>
</gene>
<name>A0ABR9C461_9PSED</name>
<dbReference type="Proteomes" id="UP000620025">
    <property type="component" value="Unassembled WGS sequence"/>
</dbReference>
<keyword evidence="4" id="KW-1185">Reference proteome</keyword>
<dbReference type="EMBL" id="JACYWZ010000012">
    <property type="protein sequence ID" value="MBD8772128.1"/>
    <property type="molecule type" value="Genomic_DNA"/>
</dbReference>